<dbReference type="EMBL" id="JAVREK010000011">
    <property type="protein sequence ID" value="MDT0302943.1"/>
    <property type="molecule type" value="Genomic_DNA"/>
</dbReference>
<proteinExistence type="predicted"/>
<dbReference type="Proteomes" id="UP001183226">
    <property type="component" value="Unassembled WGS sequence"/>
</dbReference>
<name>A0ABU2KUK8_9ACTN</name>
<sequence length="188" mass="20560">MTAARPDLDAIAAREQAATPGPWAYDGRTLWGRDEYGPIKAETPADRTFISHARADVPALLAENADTCRTLRTLLADPGDDLSGADLGELLEIAQATIGGLQVRADTNRAWAEDYRAQRDQLREQLEAGSDYDALLRDETDARIAAARREERERCAKAVAEADQLRPSTFPAIIRALPDEDTPTTEEG</sequence>
<comment type="caution">
    <text evidence="1">The sequence shown here is derived from an EMBL/GenBank/DDBJ whole genome shotgun (WGS) entry which is preliminary data.</text>
</comment>
<evidence type="ECO:0000313" key="1">
    <source>
        <dbReference type="EMBL" id="MDT0302943.1"/>
    </source>
</evidence>
<gene>
    <name evidence="1" type="ORF">RM446_12540</name>
</gene>
<dbReference type="RefSeq" id="WP_311545428.1">
    <property type="nucleotide sequence ID" value="NZ_JAVREK010000011.1"/>
</dbReference>
<keyword evidence="2" id="KW-1185">Reference proteome</keyword>
<protein>
    <recommendedName>
        <fullName evidence="3">PE-PGRS family protein</fullName>
    </recommendedName>
</protein>
<evidence type="ECO:0000313" key="2">
    <source>
        <dbReference type="Proteomes" id="UP001183226"/>
    </source>
</evidence>
<organism evidence="1 2">
    <name type="scientific">Streptomonospora wellingtoniae</name>
    <dbReference type="NCBI Taxonomy" id="3075544"/>
    <lineage>
        <taxon>Bacteria</taxon>
        <taxon>Bacillati</taxon>
        <taxon>Actinomycetota</taxon>
        <taxon>Actinomycetes</taxon>
        <taxon>Streptosporangiales</taxon>
        <taxon>Nocardiopsidaceae</taxon>
        <taxon>Streptomonospora</taxon>
    </lineage>
</organism>
<evidence type="ECO:0008006" key="3">
    <source>
        <dbReference type="Google" id="ProtNLM"/>
    </source>
</evidence>
<accession>A0ABU2KUK8</accession>
<reference evidence="2" key="1">
    <citation type="submission" date="2023-07" db="EMBL/GenBank/DDBJ databases">
        <title>30 novel species of actinomycetes from the DSMZ collection.</title>
        <authorList>
            <person name="Nouioui I."/>
        </authorList>
    </citation>
    <scope>NUCLEOTIDE SEQUENCE [LARGE SCALE GENOMIC DNA]</scope>
    <source>
        <strain evidence="2">DSM 45055</strain>
    </source>
</reference>